<keyword evidence="2 7" id="KW-0132">Cell division</keyword>
<dbReference type="InterPro" id="IPR007060">
    <property type="entry name" value="FtsL/DivIC"/>
</dbReference>
<gene>
    <name evidence="7 8" type="primary">ftsB</name>
    <name evidence="8" type="ORF">D5R81_07225</name>
</gene>
<keyword evidence="9" id="KW-1185">Reference proteome</keyword>
<organism evidence="8 9">
    <name type="scientific">Parashewanella spongiae</name>
    <dbReference type="NCBI Taxonomy" id="342950"/>
    <lineage>
        <taxon>Bacteria</taxon>
        <taxon>Pseudomonadati</taxon>
        <taxon>Pseudomonadota</taxon>
        <taxon>Gammaproteobacteria</taxon>
        <taxon>Alteromonadales</taxon>
        <taxon>Shewanellaceae</taxon>
        <taxon>Parashewanella</taxon>
    </lineage>
</organism>
<feature type="topological domain" description="Cytoplasmic" evidence="7">
    <location>
        <begin position="1"/>
        <end position="3"/>
    </location>
</feature>
<proteinExistence type="inferred from homology"/>
<evidence type="ECO:0000256" key="5">
    <source>
        <dbReference type="ARBA" id="ARBA00023136"/>
    </source>
</evidence>
<dbReference type="NCBIfam" id="NF002058">
    <property type="entry name" value="PRK00888.1"/>
    <property type="match status" value="1"/>
</dbReference>
<keyword evidence="7" id="KW-0997">Cell inner membrane</keyword>
<dbReference type="InterPro" id="IPR023081">
    <property type="entry name" value="Cell_div_FtsB"/>
</dbReference>
<dbReference type="Proteomes" id="UP000273022">
    <property type="component" value="Unassembled WGS sequence"/>
</dbReference>
<evidence type="ECO:0000313" key="9">
    <source>
        <dbReference type="Proteomes" id="UP000273022"/>
    </source>
</evidence>
<reference evidence="8 9" key="1">
    <citation type="submission" date="2018-09" db="EMBL/GenBank/DDBJ databases">
        <title>Phylogeny of the Shewanellaceae, and recommendation for two new genera, Pseudoshewanella and Parashewanella.</title>
        <authorList>
            <person name="Wang G."/>
        </authorList>
    </citation>
    <scope>NUCLEOTIDE SEQUENCE [LARGE SCALE GENOMIC DNA]</scope>
    <source>
        <strain evidence="8 9">KCTC 22492</strain>
    </source>
</reference>
<protein>
    <recommendedName>
        <fullName evidence="7">Cell division protein FtsB</fullName>
    </recommendedName>
</protein>
<keyword evidence="4 7" id="KW-1133">Transmembrane helix</keyword>
<accession>A0A3A6TYM3</accession>
<dbReference type="GO" id="GO:0032153">
    <property type="term" value="C:cell division site"/>
    <property type="evidence" value="ECO:0007669"/>
    <property type="project" value="UniProtKB-UniRule"/>
</dbReference>
<dbReference type="RefSeq" id="WP_121852986.1">
    <property type="nucleotide sequence ID" value="NZ_CP037952.1"/>
</dbReference>
<name>A0A3A6TYM3_9GAMM</name>
<keyword evidence="1 7" id="KW-1003">Cell membrane</keyword>
<evidence type="ECO:0000256" key="2">
    <source>
        <dbReference type="ARBA" id="ARBA00022618"/>
    </source>
</evidence>
<dbReference type="AlphaFoldDB" id="A0A3A6TYM3"/>
<dbReference type="Pfam" id="PF04977">
    <property type="entry name" value="DivIC"/>
    <property type="match status" value="1"/>
</dbReference>
<comment type="subunit">
    <text evidence="7">Part of a complex composed of FtsB, FtsL and FtsQ.</text>
</comment>
<keyword evidence="7" id="KW-0175">Coiled coil</keyword>
<dbReference type="OrthoDB" id="7061211at2"/>
<feature type="topological domain" description="Periplasmic" evidence="7">
    <location>
        <begin position="22"/>
        <end position="100"/>
    </location>
</feature>
<dbReference type="PANTHER" id="PTHR37485:SF1">
    <property type="entry name" value="CELL DIVISION PROTEIN FTSB"/>
    <property type="match status" value="1"/>
</dbReference>
<keyword evidence="3 7" id="KW-0812">Transmembrane</keyword>
<dbReference type="GO" id="GO:0030428">
    <property type="term" value="C:cell septum"/>
    <property type="evidence" value="ECO:0007669"/>
    <property type="project" value="TreeGrafter"/>
</dbReference>
<evidence type="ECO:0000313" key="8">
    <source>
        <dbReference type="EMBL" id="RJY18024.1"/>
    </source>
</evidence>
<evidence type="ECO:0000256" key="4">
    <source>
        <dbReference type="ARBA" id="ARBA00022989"/>
    </source>
</evidence>
<sequence length="100" mass="11572">MKRISACLVILFALLQYRLWSGENSLREYFGLQKQIQAQKLSNEKLIARNQILKEEIADLKGGTEALEERARNELGLVKEGETFYRVVTGKKQNRFPESQ</sequence>
<dbReference type="GO" id="GO:0043093">
    <property type="term" value="P:FtsZ-dependent cytokinesis"/>
    <property type="evidence" value="ECO:0007669"/>
    <property type="project" value="UniProtKB-UniRule"/>
</dbReference>
<feature type="coiled-coil region" evidence="7">
    <location>
        <begin position="36"/>
        <end position="70"/>
    </location>
</feature>
<comment type="subcellular location">
    <subcellularLocation>
        <location evidence="7">Cell inner membrane</location>
        <topology evidence="7">Single-pass type II membrane protein</topology>
    </subcellularLocation>
    <text evidence="7">Localizes to the division septum.</text>
</comment>
<dbReference type="EMBL" id="QYYH01000034">
    <property type="protein sequence ID" value="RJY18024.1"/>
    <property type="molecule type" value="Genomic_DNA"/>
</dbReference>
<keyword evidence="5 7" id="KW-0472">Membrane</keyword>
<evidence type="ECO:0000256" key="7">
    <source>
        <dbReference type="HAMAP-Rule" id="MF_00599"/>
    </source>
</evidence>
<dbReference type="HAMAP" id="MF_00599">
    <property type="entry name" value="FtsB"/>
    <property type="match status" value="1"/>
</dbReference>
<dbReference type="PANTHER" id="PTHR37485">
    <property type="entry name" value="CELL DIVISION PROTEIN FTSB"/>
    <property type="match status" value="1"/>
</dbReference>
<comment type="similarity">
    <text evidence="7">Belongs to the FtsB family.</text>
</comment>
<evidence type="ECO:0000256" key="3">
    <source>
        <dbReference type="ARBA" id="ARBA00022692"/>
    </source>
</evidence>
<keyword evidence="6 7" id="KW-0131">Cell cycle</keyword>
<evidence type="ECO:0000256" key="6">
    <source>
        <dbReference type="ARBA" id="ARBA00023306"/>
    </source>
</evidence>
<dbReference type="GO" id="GO:0005886">
    <property type="term" value="C:plasma membrane"/>
    <property type="evidence" value="ECO:0007669"/>
    <property type="project" value="UniProtKB-SubCell"/>
</dbReference>
<evidence type="ECO:0000256" key="1">
    <source>
        <dbReference type="ARBA" id="ARBA00022475"/>
    </source>
</evidence>
<comment type="function">
    <text evidence="7">Essential cell division protein. May link together the upstream cell division proteins, which are predominantly cytoplasmic, with the downstream cell division proteins, which are predominantly periplasmic.</text>
</comment>
<comment type="caution">
    <text evidence="8">The sequence shown here is derived from an EMBL/GenBank/DDBJ whole genome shotgun (WGS) entry which is preliminary data.</text>
</comment>